<dbReference type="GO" id="GO:0016787">
    <property type="term" value="F:hydrolase activity"/>
    <property type="evidence" value="ECO:0007669"/>
    <property type="project" value="UniProtKB-KW"/>
</dbReference>
<keyword evidence="3" id="KW-0378">Hydrolase</keyword>
<dbReference type="CDD" id="cd06262">
    <property type="entry name" value="metallo-hydrolase-like_MBL-fold"/>
    <property type="match status" value="1"/>
</dbReference>
<accession>A0A6J6YEA7</accession>
<reference evidence="8" key="1">
    <citation type="submission" date="2020-05" db="EMBL/GenBank/DDBJ databases">
        <authorList>
            <person name="Chiriac C."/>
            <person name="Salcher M."/>
            <person name="Ghai R."/>
            <person name="Kavagutti S V."/>
        </authorList>
    </citation>
    <scope>NUCLEOTIDE SEQUENCE</scope>
</reference>
<keyword evidence="2" id="KW-0479">Metal-binding</keyword>
<evidence type="ECO:0000256" key="1">
    <source>
        <dbReference type="ARBA" id="ARBA00001947"/>
    </source>
</evidence>
<dbReference type="InterPro" id="IPR036866">
    <property type="entry name" value="RibonucZ/Hydroxyglut_hydro"/>
</dbReference>
<evidence type="ECO:0000256" key="4">
    <source>
        <dbReference type="ARBA" id="ARBA00022833"/>
    </source>
</evidence>
<dbReference type="EMBL" id="CAFBMT010000001">
    <property type="protein sequence ID" value="CAB4911725.1"/>
    <property type="molecule type" value="Genomic_DNA"/>
</dbReference>
<dbReference type="InterPro" id="IPR051453">
    <property type="entry name" value="MBL_Glyoxalase_II"/>
</dbReference>
<dbReference type="InterPro" id="IPR001279">
    <property type="entry name" value="Metallo-B-lactamas"/>
</dbReference>
<dbReference type="EMBL" id="CAESGF010000002">
    <property type="protein sequence ID" value="CAB4362694.1"/>
    <property type="molecule type" value="Genomic_DNA"/>
</dbReference>
<dbReference type="GO" id="GO:0046872">
    <property type="term" value="F:metal ion binding"/>
    <property type="evidence" value="ECO:0007669"/>
    <property type="project" value="UniProtKB-KW"/>
</dbReference>
<evidence type="ECO:0000256" key="3">
    <source>
        <dbReference type="ARBA" id="ARBA00022801"/>
    </source>
</evidence>
<dbReference type="Pfam" id="PF00753">
    <property type="entry name" value="Lactamase_B"/>
    <property type="match status" value="1"/>
</dbReference>
<protein>
    <submittedName>
        <fullName evidence="8">Unannotated protein</fullName>
    </submittedName>
</protein>
<comment type="cofactor">
    <cofactor evidence="1">
        <name>Zn(2+)</name>
        <dbReference type="ChEBI" id="CHEBI:29105"/>
    </cofactor>
</comment>
<evidence type="ECO:0000259" key="5">
    <source>
        <dbReference type="SMART" id="SM00849"/>
    </source>
</evidence>
<organism evidence="8">
    <name type="scientific">freshwater metagenome</name>
    <dbReference type="NCBI Taxonomy" id="449393"/>
    <lineage>
        <taxon>unclassified sequences</taxon>
        <taxon>metagenomes</taxon>
        <taxon>ecological metagenomes</taxon>
    </lineage>
</organism>
<dbReference type="SUPFAM" id="SSF56281">
    <property type="entry name" value="Metallo-hydrolase/oxidoreductase"/>
    <property type="match status" value="1"/>
</dbReference>
<evidence type="ECO:0000313" key="9">
    <source>
        <dbReference type="EMBL" id="CAB4853125.1"/>
    </source>
</evidence>
<feature type="domain" description="Metallo-beta-lactamase" evidence="5">
    <location>
        <begin position="22"/>
        <end position="183"/>
    </location>
</feature>
<evidence type="ECO:0000256" key="2">
    <source>
        <dbReference type="ARBA" id="ARBA00022723"/>
    </source>
</evidence>
<evidence type="ECO:0000313" key="11">
    <source>
        <dbReference type="EMBL" id="CAB5009322.1"/>
    </source>
</evidence>
<evidence type="ECO:0000313" key="8">
    <source>
        <dbReference type="EMBL" id="CAB4805536.1"/>
    </source>
</evidence>
<dbReference type="PANTHER" id="PTHR46233">
    <property type="entry name" value="HYDROXYACYLGLUTATHIONE HYDROLASE GLOC"/>
    <property type="match status" value="1"/>
</dbReference>
<dbReference type="EMBL" id="CAFBOL010000101">
    <property type="protein sequence ID" value="CAB5009322.1"/>
    <property type="molecule type" value="Genomic_DNA"/>
</dbReference>
<dbReference type="EMBL" id="CAFAAV010000018">
    <property type="protein sequence ID" value="CAB4805536.1"/>
    <property type="molecule type" value="Genomic_DNA"/>
</dbReference>
<keyword evidence="4" id="KW-0862">Zinc</keyword>
<dbReference type="AlphaFoldDB" id="A0A6J6YEA7"/>
<name>A0A6J6YEA7_9ZZZZ</name>
<dbReference type="EMBL" id="CAEZYF010000002">
    <property type="protein sequence ID" value="CAB4708002.1"/>
    <property type="molecule type" value="Genomic_DNA"/>
</dbReference>
<sequence length="204" mass="22391">MSTLHWSDSRLEIHKVVVGPYANNVFVLRCKETGDAVLLDAANEHEQLLQLCTRLGVRRVLETHGHFDHIQAVPAIREAGYEVGVSSLDAPMLKEVGYDVFIDDAEVIEVGRLRLHAIHNPGHTPGSISFRVEGAPILFSGDTLFPGGPGNTGYEGGSFETIIHSLDTKLFTLPADTLVLPGHGDDTTIGNERPHLQEWVERGW</sequence>
<dbReference type="EMBL" id="CAFBIY010000203">
    <property type="protein sequence ID" value="CAB4853125.1"/>
    <property type="molecule type" value="Genomic_DNA"/>
</dbReference>
<dbReference type="SMART" id="SM00849">
    <property type="entry name" value="Lactamase_B"/>
    <property type="match status" value="1"/>
</dbReference>
<dbReference type="PANTHER" id="PTHR46233:SF3">
    <property type="entry name" value="HYDROXYACYLGLUTATHIONE HYDROLASE GLOC"/>
    <property type="match status" value="1"/>
</dbReference>
<evidence type="ECO:0000313" key="7">
    <source>
        <dbReference type="EMBL" id="CAB4708002.1"/>
    </source>
</evidence>
<dbReference type="Gene3D" id="3.60.15.10">
    <property type="entry name" value="Ribonuclease Z/Hydroxyacylglutathione hydrolase-like"/>
    <property type="match status" value="1"/>
</dbReference>
<proteinExistence type="predicted"/>
<evidence type="ECO:0000313" key="6">
    <source>
        <dbReference type="EMBL" id="CAB4362694.1"/>
    </source>
</evidence>
<evidence type="ECO:0000313" key="10">
    <source>
        <dbReference type="EMBL" id="CAB4911725.1"/>
    </source>
</evidence>
<gene>
    <name evidence="7" type="ORF">UFOPK2656_00477</name>
    <name evidence="8" type="ORF">UFOPK3099_00393</name>
    <name evidence="9" type="ORF">UFOPK3267_02649</name>
    <name evidence="10" type="ORF">UFOPK3651_00245</name>
    <name evidence="11" type="ORF">UFOPK3931_02718</name>
    <name evidence="6" type="ORF">UFOPK4189_00474</name>
</gene>